<dbReference type="AlphaFoldDB" id="A0A1H4T6W9"/>
<dbReference type="InterPro" id="IPR005702">
    <property type="entry name" value="Wzc-like_C"/>
</dbReference>
<evidence type="ECO:0000256" key="10">
    <source>
        <dbReference type="ARBA" id="ARBA00022777"/>
    </source>
</evidence>
<evidence type="ECO:0000256" key="7">
    <source>
        <dbReference type="ARBA" id="ARBA00022679"/>
    </source>
</evidence>
<evidence type="ECO:0000256" key="12">
    <source>
        <dbReference type="ARBA" id="ARBA00022989"/>
    </source>
</evidence>
<evidence type="ECO:0000256" key="14">
    <source>
        <dbReference type="ARBA" id="ARBA00023137"/>
    </source>
</evidence>
<feature type="coiled-coil region" evidence="16">
    <location>
        <begin position="317"/>
        <end position="366"/>
    </location>
</feature>
<dbReference type="FunFam" id="3.40.50.300:FF:000527">
    <property type="entry name" value="Tyrosine-protein kinase etk"/>
    <property type="match status" value="1"/>
</dbReference>
<dbReference type="InterPro" id="IPR027417">
    <property type="entry name" value="P-loop_NTPase"/>
</dbReference>
<evidence type="ECO:0000256" key="18">
    <source>
        <dbReference type="SAM" id="Phobius"/>
    </source>
</evidence>
<dbReference type="Pfam" id="PF13807">
    <property type="entry name" value="GNVR"/>
    <property type="match status" value="1"/>
</dbReference>
<keyword evidence="14" id="KW-0829">Tyrosine-protein kinase</keyword>
<dbReference type="InterPro" id="IPR003856">
    <property type="entry name" value="LPS_length_determ_N"/>
</dbReference>
<evidence type="ECO:0000256" key="11">
    <source>
        <dbReference type="ARBA" id="ARBA00022840"/>
    </source>
</evidence>
<dbReference type="Pfam" id="PF02706">
    <property type="entry name" value="Wzz"/>
    <property type="match status" value="1"/>
</dbReference>
<dbReference type="InterPro" id="IPR025669">
    <property type="entry name" value="AAA_dom"/>
</dbReference>
<feature type="domain" description="AAA" evidence="20">
    <location>
        <begin position="527"/>
        <end position="669"/>
    </location>
</feature>
<comment type="catalytic activity">
    <reaction evidence="15">
        <text>L-tyrosyl-[protein] + ATP = O-phospho-L-tyrosyl-[protein] + ADP + H(+)</text>
        <dbReference type="Rhea" id="RHEA:10596"/>
        <dbReference type="Rhea" id="RHEA-COMP:10136"/>
        <dbReference type="Rhea" id="RHEA-COMP:20101"/>
        <dbReference type="ChEBI" id="CHEBI:15378"/>
        <dbReference type="ChEBI" id="CHEBI:30616"/>
        <dbReference type="ChEBI" id="CHEBI:46858"/>
        <dbReference type="ChEBI" id="CHEBI:61978"/>
        <dbReference type="ChEBI" id="CHEBI:456216"/>
        <dbReference type="EC" id="2.7.10.2"/>
    </reaction>
</comment>
<evidence type="ECO:0000256" key="8">
    <source>
        <dbReference type="ARBA" id="ARBA00022692"/>
    </source>
</evidence>
<dbReference type="InterPro" id="IPR032807">
    <property type="entry name" value="GNVR"/>
</dbReference>
<evidence type="ECO:0000259" key="21">
    <source>
        <dbReference type="Pfam" id="PF13807"/>
    </source>
</evidence>
<dbReference type="PANTHER" id="PTHR32309">
    <property type="entry name" value="TYROSINE-PROTEIN KINASE"/>
    <property type="match status" value="1"/>
</dbReference>
<dbReference type="PANTHER" id="PTHR32309:SF13">
    <property type="entry name" value="FERRIC ENTEROBACTIN TRANSPORT PROTEIN FEPE"/>
    <property type="match status" value="1"/>
</dbReference>
<dbReference type="InterPro" id="IPR050445">
    <property type="entry name" value="Bact_polysacc_biosynth/exp"/>
</dbReference>
<accession>A0A1H4T6W9</accession>
<keyword evidence="13 18" id="KW-0472">Membrane</keyword>
<proteinExistence type="inferred from homology"/>
<feature type="domain" description="Polysaccharide chain length determinant N-terminal" evidence="19">
    <location>
        <begin position="24"/>
        <end position="108"/>
    </location>
</feature>
<evidence type="ECO:0000259" key="19">
    <source>
        <dbReference type="Pfam" id="PF02706"/>
    </source>
</evidence>
<keyword evidence="5" id="KW-1003">Cell membrane</keyword>
<dbReference type="Gene3D" id="3.40.50.300">
    <property type="entry name" value="P-loop containing nucleotide triphosphate hydrolases"/>
    <property type="match status" value="1"/>
</dbReference>
<feature type="domain" description="Tyrosine-protein kinase G-rich" evidence="21">
    <location>
        <begin position="381"/>
        <end position="450"/>
    </location>
</feature>
<evidence type="ECO:0000256" key="17">
    <source>
        <dbReference type="SAM" id="MobiDB-lite"/>
    </source>
</evidence>
<keyword evidence="10" id="KW-0418">Kinase</keyword>
<organism evidence="22 23">
    <name type="scientific">Terriglobus roseus</name>
    <dbReference type="NCBI Taxonomy" id="392734"/>
    <lineage>
        <taxon>Bacteria</taxon>
        <taxon>Pseudomonadati</taxon>
        <taxon>Acidobacteriota</taxon>
        <taxon>Terriglobia</taxon>
        <taxon>Terriglobales</taxon>
        <taxon>Acidobacteriaceae</taxon>
        <taxon>Terriglobus</taxon>
    </lineage>
</organism>
<name>A0A1H4T6W9_9BACT</name>
<dbReference type="Proteomes" id="UP000182409">
    <property type="component" value="Unassembled WGS sequence"/>
</dbReference>
<evidence type="ECO:0000256" key="5">
    <source>
        <dbReference type="ARBA" id="ARBA00022475"/>
    </source>
</evidence>
<feature type="compositionally biased region" description="Low complexity" evidence="17">
    <location>
        <begin position="747"/>
        <end position="756"/>
    </location>
</feature>
<dbReference type="CDD" id="cd05387">
    <property type="entry name" value="BY-kinase"/>
    <property type="match status" value="1"/>
</dbReference>
<keyword evidence="6" id="KW-0997">Cell inner membrane</keyword>
<dbReference type="GO" id="GO:0004715">
    <property type="term" value="F:non-membrane spanning protein tyrosine kinase activity"/>
    <property type="evidence" value="ECO:0007669"/>
    <property type="project" value="UniProtKB-EC"/>
</dbReference>
<evidence type="ECO:0000256" key="1">
    <source>
        <dbReference type="ARBA" id="ARBA00004429"/>
    </source>
</evidence>
<keyword evidence="12 18" id="KW-1133">Transmembrane helix</keyword>
<evidence type="ECO:0000256" key="4">
    <source>
        <dbReference type="ARBA" id="ARBA00011903"/>
    </source>
</evidence>
<evidence type="ECO:0000313" key="23">
    <source>
        <dbReference type="Proteomes" id="UP000182409"/>
    </source>
</evidence>
<keyword evidence="8 18" id="KW-0812">Transmembrane</keyword>
<dbReference type="SUPFAM" id="SSF52540">
    <property type="entry name" value="P-loop containing nucleoside triphosphate hydrolases"/>
    <property type="match status" value="1"/>
</dbReference>
<protein>
    <recommendedName>
        <fullName evidence="4">non-specific protein-tyrosine kinase</fullName>
        <ecNumber evidence="4">2.7.10.2</ecNumber>
    </recommendedName>
</protein>
<feature type="region of interest" description="Disordered" evidence="17">
    <location>
        <begin position="723"/>
        <end position="765"/>
    </location>
</feature>
<evidence type="ECO:0000256" key="2">
    <source>
        <dbReference type="ARBA" id="ARBA00007316"/>
    </source>
</evidence>
<evidence type="ECO:0000256" key="9">
    <source>
        <dbReference type="ARBA" id="ARBA00022741"/>
    </source>
</evidence>
<gene>
    <name evidence="22" type="ORF">SAMN05443244_3663</name>
</gene>
<dbReference type="Pfam" id="PF13614">
    <property type="entry name" value="AAA_31"/>
    <property type="match status" value="1"/>
</dbReference>
<dbReference type="EMBL" id="FNSD01000001">
    <property type="protein sequence ID" value="SEC52117.1"/>
    <property type="molecule type" value="Genomic_DNA"/>
</dbReference>
<evidence type="ECO:0000256" key="15">
    <source>
        <dbReference type="ARBA" id="ARBA00051245"/>
    </source>
</evidence>
<evidence type="ECO:0000256" key="6">
    <source>
        <dbReference type="ARBA" id="ARBA00022519"/>
    </source>
</evidence>
<keyword evidence="16" id="KW-0175">Coiled coil</keyword>
<evidence type="ECO:0000256" key="16">
    <source>
        <dbReference type="SAM" id="Coils"/>
    </source>
</evidence>
<dbReference type="EC" id="2.7.10.2" evidence="4"/>
<comment type="similarity">
    <text evidence="2">Belongs to the CpsD/CapB family.</text>
</comment>
<keyword evidence="11" id="KW-0067">ATP-binding</keyword>
<dbReference type="GO" id="GO:0005524">
    <property type="term" value="F:ATP binding"/>
    <property type="evidence" value="ECO:0007669"/>
    <property type="project" value="UniProtKB-KW"/>
</dbReference>
<keyword evidence="9" id="KW-0547">Nucleotide-binding</keyword>
<sequence length="765" mass="82550">MNQPVTHDPANPAGFTSTAADSALSEALAVIRKRRWILIACAIVGILYGYYLASTQPIIFTATGRIQVHEANSTATQMMGSSLSQETNLENELGIIMSDSLLLNVARNMNLVNNPDFMGGKAARFRDINDPVVRTEVLRRLGGAVVATVIPRTAMVRITCTASKPQLAADIVNQVINAYQQRSFETRFESTKRISQWLSGQLDDLRQQVETSQEQLIDLQKRLGVLGLGFDATKPPTTQLAVSVDALSTASVGAKVQRILAESRYRVLANSDPDLLESNLDVAGGQSELSKLRSDAAETQASIAELSITLGPKNPKIVALQAHQREIQRELRSEENRLLTEAKQALVAAKANEDQTSSALEEQKQESYRLRDDLVEYTLRQRDYEANRTLYESLLSKLRAASVQAGLDSLEIDIVDQALKPAAPSITPRSTILLRTLLISLVAGLMIAFTMESLDTGIRSVAEVEQITQLPSLSVIPRVRRLSSDTGTMSVAQNNIGVLATSKSQFSEAFRSLRTSLLLATTGHPPKVILISSSTPGEGKTTVATNLAAILAQRDTKVILIDGDLRRPNVHHRFGLNGRVGLSTVLSGGSTLEDAVKNVPEVPNLDVLCSGPVPPFPTEMLSSEAMHDLLLYCCSIYTHIVIDTPPILSVTDGVILARQADAIVLVVRHGKSSRNAVRRSRDLLVRSGANITGVLLNSVDINAPEYHGYYGYSGYSYSNIDSESWEAGSNATPGGGQGKARDGGNRSSGPGEPSGAEGHDGEDRA</sequence>
<comment type="similarity">
    <text evidence="3">Belongs to the etk/wzc family.</text>
</comment>
<comment type="subcellular location">
    <subcellularLocation>
        <location evidence="1">Cell inner membrane</location>
        <topology evidence="1">Multi-pass membrane protein</topology>
    </subcellularLocation>
</comment>
<dbReference type="GO" id="GO:0042802">
    <property type="term" value="F:identical protein binding"/>
    <property type="evidence" value="ECO:0007669"/>
    <property type="project" value="UniProtKB-ARBA"/>
</dbReference>
<evidence type="ECO:0000256" key="13">
    <source>
        <dbReference type="ARBA" id="ARBA00023136"/>
    </source>
</evidence>
<dbReference type="NCBIfam" id="TIGR01007">
    <property type="entry name" value="eps_fam"/>
    <property type="match status" value="1"/>
</dbReference>
<evidence type="ECO:0000259" key="20">
    <source>
        <dbReference type="Pfam" id="PF13614"/>
    </source>
</evidence>
<feature type="compositionally biased region" description="Polar residues" evidence="17">
    <location>
        <begin position="723"/>
        <end position="732"/>
    </location>
</feature>
<evidence type="ECO:0000313" key="22">
    <source>
        <dbReference type="EMBL" id="SEC52117.1"/>
    </source>
</evidence>
<evidence type="ECO:0000256" key="3">
    <source>
        <dbReference type="ARBA" id="ARBA00008883"/>
    </source>
</evidence>
<reference evidence="22 23" key="1">
    <citation type="submission" date="2016-10" db="EMBL/GenBank/DDBJ databases">
        <authorList>
            <person name="de Groot N.N."/>
        </authorList>
    </citation>
    <scope>NUCLEOTIDE SEQUENCE [LARGE SCALE GENOMIC DNA]</scope>
    <source>
        <strain evidence="22 23">AB35.6</strain>
    </source>
</reference>
<keyword evidence="7" id="KW-0808">Transferase</keyword>
<dbReference type="GO" id="GO:0005886">
    <property type="term" value="C:plasma membrane"/>
    <property type="evidence" value="ECO:0007669"/>
    <property type="project" value="UniProtKB-SubCell"/>
</dbReference>
<feature type="transmembrane region" description="Helical" evidence="18">
    <location>
        <begin position="36"/>
        <end position="53"/>
    </location>
</feature>